<feature type="domain" description="Glycosyl hydrolase family 13 catalytic" evidence="10">
    <location>
        <begin position="251"/>
        <end position="599"/>
    </location>
</feature>
<evidence type="ECO:0000256" key="8">
    <source>
        <dbReference type="ARBA" id="ARBA00023056"/>
    </source>
</evidence>
<dbReference type="NCBIfam" id="TIGR01515">
    <property type="entry name" value="branching_enzym"/>
    <property type="match status" value="1"/>
</dbReference>
<dbReference type="InterPro" id="IPR054169">
    <property type="entry name" value="GlgB_N"/>
</dbReference>
<evidence type="ECO:0000256" key="2">
    <source>
        <dbReference type="ARBA" id="ARBA00004964"/>
    </source>
</evidence>
<dbReference type="PANTHER" id="PTHR43651">
    <property type="entry name" value="1,4-ALPHA-GLUCAN-BRANCHING ENZYME"/>
    <property type="match status" value="1"/>
</dbReference>
<reference evidence="11" key="1">
    <citation type="submission" date="2018-06" db="EMBL/GenBank/DDBJ databases">
        <authorList>
            <person name="Zhirakovskaya E."/>
        </authorList>
    </citation>
    <scope>NUCLEOTIDE SEQUENCE</scope>
</reference>
<dbReference type="GO" id="GO:0005829">
    <property type="term" value="C:cytosol"/>
    <property type="evidence" value="ECO:0007669"/>
    <property type="project" value="TreeGrafter"/>
</dbReference>
<dbReference type="EC" id="2.4.1.18" evidence="4"/>
<dbReference type="SUPFAM" id="SSF51445">
    <property type="entry name" value="(Trans)glycosidases"/>
    <property type="match status" value="1"/>
</dbReference>
<evidence type="ECO:0000256" key="5">
    <source>
        <dbReference type="ARBA" id="ARBA00022600"/>
    </source>
</evidence>
<organism evidence="11">
    <name type="scientific">hydrothermal vent metagenome</name>
    <dbReference type="NCBI Taxonomy" id="652676"/>
    <lineage>
        <taxon>unclassified sequences</taxon>
        <taxon>metagenomes</taxon>
        <taxon>ecological metagenomes</taxon>
    </lineage>
</organism>
<evidence type="ECO:0000259" key="10">
    <source>
        <dbReference type="SMART" id="SM00642"/>
    </source>
</evidence>
<dbReference type="Pfam" id="PF22019">
    <property type="entry name" value="GlgB_N"/>
    <property type="match status" value="1"/>
</dbReference>
<keyword evidence="8" id="KW-0320">Glycogen biosynthesis</keyword>
<comment type="catalytic activity">
    <reaction evidence="1">
        <text>Transfers a segment of a (1-&gt;4)-alpha-D-glucan chain to a primary hydroxy group in a similar glucan chain.</text>
        <dbReference type="EC" id="2.4.1.18"/>
    </reaction>
</comment>
<evidence type="ECO:0000256" key="3">
    <source>
        <dbReference type="ARBA" id="ARBA00009000"/>
    </source>
</evidence>
<comment type="pathway">
    <text evidence="2">Glycan biosynthesis; glycogen biosynthesis.</text>
</comment>
<dbReference type="SUPFAM" id="SSF81296">
    <property type="entry name" value="E set domains"/>
    <property type="match status" value="2"/>
</dbReference>
<dbReference type="InterPro" id="IPR006048">
    <property type="entry name" value="A-amylase/branching_C"/>
</dbReference>
<keyword evidence="7 11" id="KW-0808">Transferase</keyword>
<dbReference type="UniPathway" id="UPA00164"/>
<dbReference type="HAMAP" id="MF_00685">
    <property type="entry name" value="GlgB"/>
    <property type="match status" value="1"/>
</dbReference>
<dbReference type="Gene3D" id="3.20.20.80">
    <property type="entry name" value="Glycosidases"/>
    <property type="match status" value="1"/>
</dbReference>
<proteinExistence type="inferred from homology"/>
<dbReference type="InterPro" id="IPR037439">
    <property type="entry name" value="Branching_enzy"/>
</dbReference>
<sequence>MKETIAQSEIKRIINADHHDPFNVLGPHETDGGVVIRAFAPEAAEIAVIDIHNRAKRYPMRRTKHDGFFETIIPKRKVFAYDLHIVTWRGVHIINRDPYSFLPTLGEIDLYLFNEGNHLDIHKKLGAHVMKVDGAGGVRFAVWAPNAKRVSVVGDFTGWDGRRYQMRTLASSGVWEIFIPGLKKGDLYKYEIKAQNGDVFQKADPYAYSSELRPRTASKVWDMDTYNWDDEKWMTRRRTTNYLEKPVLIYEIHLGSWARNDEGGWLGYREIAPYLVEYCKRQSYTHVEFMPVGEYPYDPSWGYQVTGYFCPTSRFGSPDDFKYLVDFFHNHGIGVIIDWVPAHFPKDAFGLRRFDGTALYEHEDWRKAEHKDWGTLIFNYGRPEVANFLLSSVLFWLEYYHLDGIRVDAVASMLYLDYSRKEGEWEPNKFGGNENLEAIEFLKKMNILLHEKFPGAITMAEESTSWPGVSRPTYSGGLGFTMKWNMGWMHDTLEYFSKDPVHRKFHHNNLTFALLYAFHENFVLPLSHDEVVHGKGSLLNKMQGDDWTRFASLRSLFGYMFGQPGKKLLFQGGDIGQRDEWNDDKSVDWNLLSYPPHARLQKYMADLGAMYLREKSLWEVDFDPEGFEWIDFNDWEMSIVSFMRKAKDPLDYLVFAFNFTPVPRWDYRVGVPEDCYYEEILNSDSQNYFGSNIGNGGGVMADNTVCHGKPFSLKITLPPLAMVVFKPQRKKR</sequence>
<dbReference type="InterPro" id="IPR014756">
    <property type="entry name" value="Ig_E-set"/>
</dbReference>
<dbReference type="FunFam" id="2.60.40.10:FF:000169">
    <property type="entry name" value="1,4-alpha-glucan branching enzyme GlgB"/>
    <property type="match status" value="1"/>
</dbReference>
<keyword evidence="9" id="KW-0119">Carbohydrate metabolism</keyword>
<dbReference type="InterPro" id="IPR017853">
    <property type="entry name" value="GH"/>
</dbReference>
<dbReference type="GO" id="GO:0004553">
    <property type="term" value="F:hydrolase activity, hydrolyzing O-glycosyl compounds"/>
    <property type="evidence" value="ECO:0007669"/>
    <property type="project" value="InterPro"/>
</dbReference>
<comment type="similarity">
    <text evidence="3">Belongs to the glycosyl hydrolase 13 family. GlgB subfamily.</text>
</comment>
<keyword evidence="6 11" id="KW-0328">Glycosyltransferase</keyword>
<dbReference type="AlphaFoldDB" id="A0A3B1C4B5"/>
<keyword evidence="5" id="KW-0321">Glycogen metabolism</keyword>
<dbReference type="Gene3D" id="2.60.40.1180">
    <property type="entry name" value="Golgi alpha-mannosidase II"/>
    <property type="match status" value="1"/>
</dbReference>
<dbReference type="PANTHER" id="PTHR43651:SF3">
    <property type="entry name" value="1,4-ALPHA-GLUCAN-BRANCHING ENZYME"/>
    <property type="match status" value="1"/>
</dbReference>
<dbReference type="FunFam" id="3.20.20.80:FF:000003">
    <property type="entry name" value="1,4-alpha-glucan branching enzyme GlgB"/>
    <property type="match status" value="1"/>
</dbReference>
<evidence type="ECO:0000256" key="4">
    <source>
        <dbReference type="ARBA" id="ARBA00012541"/>
    </source>
</evidence>
<dbReference type="EMBL" id="UOGE01000079">
    <property type="protein sequence ID" value="VAX22932.1"/>
    <property type="molecule type" value="Genomic_DNA"/>
</dbReference>
<accession>A0A3B1C4B5</accession>
<dbReference type="CDD" id="cd02855">
    <property type="entry name" value="E_set_GBE_prok_N"/>
    <property type="match status" value="1"/>
</dbReference>
<gene>
    <name evidence="11" type="ORF">MNBD_NITROSPINAE02-1937</name>
</gene>
<dbReference type="InterPro" id="IPR013783">
    <property type="entry name" value="Ig-like_fold"/>
</dbReference>
<dbReference type="GO" id="GO:0005978">
    <property type="term" value="P:glycogen biosynthetic process"/>
    <property type="evidence" value="ECO:0007669"/>
    <property type="project" value="UniProtKB-UniPathway"/>
</dbReference>
<evidence type="ECO:0000256" key="7">
    <source>
        <dbReference type="ARBA" id="ARBA00022679"/>
    </source>
</evidence>
<dbReference type="NCBIfam" id="NF003811">
    <property type="entry name" value="PRK05402.1"/>
    <property type="match status" value="1"/>
</dbReference>
<dbReference type="InterPro" id="IPR006047">
    <property type="entry name" value="GH13_cat_dom"/>
</dbReference>
<dbReference type="InterPro" id="IPR004193">
    <property type="entry name" value="Glyco_hydro_13_N"/>
</dbReference>
<evidence type="ECO:0000313" key="11">
    <source>
        <dbReference type="EMBL" id="VAX22932.1"/>
    </source>
</evidence>
<dbReference type="SUPFAM" id="SSF51011">
    <property type="entry name" value="Glycosyl hydrolase domain"/>
    <property type="match status" value="1"/>
</dbReference>
<evidence type="ECO:0000256" key="9">
    <source>
        <dbReference type="ARBA" id="ARBA00023277"/>
    </source>
</evidence>
<dbReference type="GO" id="GO:0043169">
    <property type="term" value="F:cation binding"/>
    <property type="evidence" value="ECO:0007669"/>
    <property type="project" value="InterPro"/>
</dbReference>
<dbReference type="PIRSF" id="PIRSF000463">
    <property type="entry name" value="GlgB"/>
    <property type="match status" value="1"/>
</dbReference>
<dbReference type="NCBIfam" id="NF008967">
    <property type="entry name" value="PRK12313.1"/>
    <property type="match status" value="1"/>
</dbReference>
<protein>
    <recommendedName>
        <fullName evidence="4">1,4-alpha-glucan branching enzyme</fullName>
        <ecNumber evidence="4">2.4.1.18</ecNumber>
    </recommendedName>
</protein>
<dbReference type="SMART" id="SM00642">
    <property type="entry name" value="Aamy"/>
    <property type="match status" value="1"/>
</dbReference>
<dbReference type="InterPro" id="IPR013780">
    <property type="entry name" value="Glyco_hydro_b"/>
</dbReference>
<evidence type="ECO:0000256" key="1">
    <source>
        <dbReference type="ARBA" id="ARBA00000826"/>
    </source>
</evidence>
<evidence type="ECO:0000256" key="6">
    <source>
        <dbReference type="ARBA" id="ARBA00022676"/>
    </source>
</evidence>
<dbReference type="Pfam" id="PF02922">
    <property type="entry name" value="CBM_48"/>
    <property type="match status" value="1"/>
</dbReference>
<dbReference type="InterPro" id="IPR006407">
    <property type="entry name" value="GlgB"/>
</dbReference>
<dbReference type="Pfam" id="PF02806">
    <property type="entry name" value="Alpha-amylase_C"/>
    <property type="match status" value="1"/>
</dbReference>
<dbReference type="FunFam" id="2.60.40.1180:FF:000002">
    <property type="entry name" value="1,4-alpha-glucan branching enzyme GlgB"/>
    <property type="match status" value="1"/>
</dbReference>
<dbReference type="Pfam" id="PF00128">
    <property type="entry name" value="Alpha-amylase"/>
    <property type="match status" value="1"/>
</dbReference>
<dbReference type="GO" id="GO:0003844">
    <property type="term" value="F:1,4-alpha-glucan branching enzyme activity"/>
    <property type="evidence" value="ECO:0007669"/>
    <property type="project" value="UniProtKB-EC"/>
</dbReference>
<dbReference type="CDD" id="cd11322">
    <property type="entry name" value="AmyAc_Glg_BE"/>
    <property type="match status" value="1"/>
</dbReference>
<name>A0A3B1C4B5_9ZZZZ</name>
<dbReference type="Gene3D" id="2.60.40.10">
    <property type="entry name" value="Immunoglobulins"/>
    <property type="match status" value="2"/>
</dbReference>
<dbReference type="InterPro" id="IPR044143">
    <property type="entry name" value="GlgB_N_E_set_prok"/>
</dbReference>